<keyword evidence="2" id="KW-0812">Transmembrane</keyword>
<dbReference type="Proteomes" id="UP001178507">
    <property type="component" value="Unassembled WGS sequence"/>
</dbReference>
<feature type="transmembrane region" description="Helical" evidence="2">
    <location>
        <begin position="65"/>
        <end position="85"/>
    </location>
</feature>
<keyword evidence="4" id="KW-1185">Reference proteome</keyword>
<feature type="transmembrane region" description="Helical" evidence="2">
    <location>
        <begin position="126"/>
        <end position="145"/>
    </location>
</feature>
<sequence>MDPDAGWQSRLCATLCAPPLPRLRFLQRTPFIAQQLSGLEREAWICFVLGFLRSTLNSSALLGDFMGGGTDLFAALLAILGIYDVCAMNGSLLIMFLVWAVANVVLFNLLFSFAPNMIHASVMLSSGQSVAFVADNLLLLFNSGIQVKMCQRVRKILDEALPDWRNQMTGTGSGEPLLQAERAAPRAARTGPSFQPFAGSGQRLGAAG</sequence>
<keyword evidence="2" id="KW-1133">Transmembrane helix</keyword>
<feature type="transmembrane region" description="Helical" evidence="2">
    <location>
        <begin position="92"/>
        <end position="114"/>
    </location>
</feature>
<evidence type="ECO:0000256" key="1">
    <source>
        <dbReference type="SAM" id="MobiDB-lite"/>
    </source>
</evidence>
<dbReference type="AlphaFoldDB" id="A0AA36MVW0"/>
<organism evidence="3 4">
    <name type="scientific">Effrenium voratum</name>
    <dbReference type="NCBI Taxonomy" id="2562239"/>
    <lineage>
        <taxon>Eukaryota</taxon>
        <taxon>Sar</taxon>
        <taxon>Alveolata</taxon>
        <taxon>Dinophyceae</taxon>
        <taxon>Suessiales</taxon>
        <taxon>Symbiodiniaceae</taxon>
        <taxon>Effrenium</taxon>
    </lineage>
</organism>
<reference evidence="3" key="1">
    <citation type="submission" date="2023-08" db="EMBL/GenBank/DDBJ databases">
        <authorList>
            <person name="Chen Y."/>
            <person name="Shah S."/>
            <person name="Dougan E. K."/>
            <person name="Thang M."/>
            <person name="Chan C."/>
        </authorList>
    </citation>
    <scope>NUCLEOTIDE SEQUENCE</scope>
</reference>
<comment type="caution">
    <text evidence="3">The sequence shown here is derived from an EMBL/GenBank/DDBJ whole genome shotgun (WGS) entry which is preliminary data.</text>
</comment>
<feature type="region of interest" description="Disordered" evidence="1">
    <location>
        <begin position="189"/>
        <end position="208"/>
    </location>
</feature>
<dbReference type="EMBL" id="CAUJNA010001269">
    <property type="protein sequence ID" value="CAJ1385682.1"/>
    <property type="molecule type" value="Genomic_DNA"/>
</dbReference>
<name>A0AA36MVW0_9DINO</name>
<protein>
    <submittedName>
        <fullName evidence="3">Uncharacterized protein</fullName>
    </submittedName>
</protein>
<keyword evidence="2" id="KW-0472">Membrane</keyword>
<proteinExistence type="predicted"/>
<evidence type="ECO:0000313" key="3">
    <source>
        <dbReference type="EMBL" id="CAJ1385682.1"/>
    </source>
</evidence>
<gene>
    <name evidence="3" type="ORF">EVOR1521_LOCUS12235</name>
</gene>
<accession>A0AA36MVW0</accession>
<evidence type="ECO:0000256" key="2">
    <source>
        <dbReference type="SAM" id="Phobius"/>
    </source>
</evidence>
<evidence type="ECO:0000313" key="4">
    <source>
        <dbReference type="Proteomes" id="UP001178507"/>
    </source>
</evidence>